<dbReference type="EMBL" id="CP108110">
    <property type="protein sequence ID" value="WUQ82396.1"/>
    <property type="molecule type" value="Genomic_DNA"/>
</dbReference>
<sequence>MEVAMEVGVNYPWMRNDPITIGPNIHEKGKPHPWQAAGSDLDRNLATLRGLGVTVVRMWLMAHGVNYDGTVSCVTAFREAHRWRFEPPQRVHQKFLDDVEELLLKVEKAGLRIVPVLLDYGFFDGPEAWSLQYFGPGAATPTNLNYGRGRRAVAEDPNYRATFVNGTVKPLVAAIAKHRKVVHAVDVVNEPYWCVSPLTGELFGPAVKQDALVALMKDCVAAVEAAGLPSTIGHRYYRDITNVFGSVKVTRPQFHYYASVPGRDALPVLSGLSGPRPFLGEFGCITGGELDAVQRDAAARGDKVVLEQIKPMRRTQNLWPVLQQSRKTQAPDAILTERLDWLADFGYELALVWPNAILPDPGREDLKFDALRRGQIAEFTRRRPG</sequence>
<proteinExistence type="predicted"/>
<protein>
    <recommendedName>
        <fullName evidence="3">Glycoside hydrolase family 5 domain-containing protein</fullName>
    </recommendedName>
</protein>
<dbReference type="Proteomes" id="UP001432222">
    <property type="component" value="Chromosome"/>
</dbReference>
<reference evidence="1" key="1">
    <citation type="submission" date="2022-10" db="EMBL/GenBank/DDBJ databases">
        <title>The complete genomes of actinobacterial strains from the NBC collection.</title>
        <authorList>
            <person name="Joergensen T.S."/>
            <person name="Alvarez Arevalo M."/>
            <person name="Sterndorff E.B."/>
            <person name="Faurdal D."/>
            <person name="Vuksanovic O."/>
            <person name="Mourched A.-S."/>
            <person name="Charusanti P."/>
            <person name="Shaw S."/>
            <person name="Blin K."/>
            <person name="Weber T."/>
        </authorList>
    </citation>
    <scope>NUCLEOTIDE SEQUENCE</scope>
    <source>
        <strain evidence="1">NBC_00222</strain>
    </source>
</reference>
<organism evidence="1 2">
    <name type="scientific">Kitasatospora purpeofusca</name>
    <dbReference type="NCBI Taxonomy" id="67352"/>
    <lineage>
        <taxon>Bacteria</taxon>
        <taxon>Bacillati</taxon>
        <taxon>Actinomycetota</taxon>
        <taxon>Actinomycetes</taxon>
        <taxon>Kitasatosporales</taxon>
        <taxon>Streptomycetaceae</taxon>
        <taxon>Kitasatospora</taxon>
    </lineage>
</organism>
<keyword evidence="2" id="KW-1185">Reference proteome</keyword>
<name>A0ABZ1TWT0_9ACTN</name>
<accession>A0ABZ1TWT0</accession>
<dbReference type="Gene3D" id="3.20.20.80">
    <property type="entry name" value="Glycosidases"/>
    <property type="match status" value="1"/>
</dbReference>
<dbReference type="RefSeq" id="WP_328953463.1">
    <property type="nucleotide sequence ID" value="NZ_CP108110.1"/>
</dbReference>
<evidence type="ECO:0000313" key="2">
    <source>
        <dbReference type="Proteomes" id="UP001432222"/>
    </source>
</evidence>
<dbReference type="InterPro" id="IPR017853">
    <property type="entry name" value="GH"/>
</dbReference>
<gene>
    <name evidence="1" type="ORF">OHA16_05045</name>
</gene>
<evidence type="ECO:0008006" key="3">
    <source>
        <dbReference type="Google" id="ProtNLM"/>
    </source>
</evidence>
<dbReference type="SUPFAM" id="SSF51445">
    <property type="entry name" value="(Trans)glycosidases"/>
    <property type="match status" value="1"/>
</dbReference>
<evidence type="ECO:0000313" key="1">
    <source>
        <dbReference type="EMBL" id="WUQ82396.1"/>
    </source>
</evidence>